<evidence type="ECO:0000256" key="1">
    <source>
        <dbReference type="SAM" id="MobiDB-lite"/>
    </source>
</evidence>
<gene>
    <name evidence="2" type="ORF">ACFQE5_03605</name>
</gene>
<reference evidence="3" key="1">
    <citation type="journal article" date="2019" name="Int. J. Syst. Evol. Microbiol.">
        <title>The Global Catalogue of Microorganisms (GCM) 10K type strain sequencing project: providing services to taxonomists for standard genome sequencing and annotation.</title>
        <authorList>
            <consortium name="The Broad Institute Genomics Platform"/>
            <consortium name="The Broad Institute Genome Sequencing Center for Infectious Disease"/>
            <person name="Wu L."/>
            <person name="Ma J."/>
        </authorList>
    </citation>
    <scope>NUCLEOTIDE SEQUENCE [LARGE SCALE GENOMIC DNA]</scope>
    <source>
        <strain evidence="3">CCM 8391</strain>
    </source>
</reference>
<keyword evidence="3" id="KW-1185">Reference proteome</keyword>
<name>A0ABW1IXV2_9PSEU</name>
<evidence type="ECO:0000313" key="3">
    <source>
        <dbReference type="Proteomes" id="UP001596302"/>
    </source>
</evidence>
<comment type="caution">
    <text evidence="2">The sequence shown here is derived from an EMBL/GenBank/DDBJ whole genome shotgun (WGS) entry which is preliminary data.</text>
</comment>
<evidence type="ECO:0000313" key="2">
    <source>
        <dbReference type="EMBL" id="MFC5993296.1"/>
    </source>
</evidence>
<organism evidence="2 3">
    <name type="scientific">Pseudonocardia hispaniensis</name>
    <dbReference type="NCBI Taxonomy" id="904933"/>
    <lineage>
        <taxon>Bacteria</taxon>
        <taxon>Bacillati</taxon>
        <taxon>Actinomycetota</taxon>
        <taxon>Actinomycetes</taxon>
        <taxon>Pseudonocardiales</taxon>
        <taxon>Pseudonocardiaceae</taxon>
        <taxon>Pseudonocardia</taxon>
    </lineage>
</organism>
<evidence type="ECO:0008006" key="4">
    <source>
        <dbReference type="Google" id="ProtNLM"/>
    </source>
</evidence>
<proteinExistence type="predicted"/>
<sequence length="302" mass="32675">MTIEVTTDRPTYRPGDTVSARVRVTSSKDMDDAVVELSLERIVEVPGNGACDRAAVAGRYLLDGETLAAGEREWTVELPVPRRTTPPAEPDDCADERYPPSGDAAAEGSYDAWIEPQERWGPPTSLGRGVHVRWAVRCEVGEGKDRQQQEQPVVVLAPPLAVAPPPARHRGEGEPACTITFSGLPAGSVRVGSSVGGRLRLVAHQEIDARGVRVDLVRVARSDPADDVLTWDVIATATASDALGLRPRQPRDFAFSLVVPADASPSVDTEGYVVEYLLRAVIDRPRRSDTVWDHVIAVHNSD</sequence>
<dbReference type="EMBL" id="JBHSQW010000009">
    <property type="protein sequence ID" value="MFC5993296.1"/>
    <property type="molecule type" value="Genomic_DNA"/>
</dbReference>
<dbReference type="SUPFAM" id="SSF81296">
    <property type="entry name" value="E set domains"/>
    <property type="match status" value="1"/>
</dbReference>
<dbReference type="InterPro" id="IPR014756">
    <property type="entry name" value="Ig_E-set"/>
</dbReference>
<accession>A0ABW1IXV2</accession>
<dbReference type="Proteomes" id="UP001596302">
    <property type="component" value="Unassembled WGS sequence"/>
</dbReference>
<protein>
    <recommendedName>
        <fullName evidence="4">Arrestin-like N-terminal domain-containing protein</fullName>
    </recommendedName>
</protein>
<feature type="region of interest" description="Disordered" evidence="1">
    <location>
        <begin position="81"/>
        <end position="107"/>
    </location>
</feature>